<comment type="caution">
    <text evidence="1">The sequence shown here is derived from an EMBL/GenBank/DDBJ whole genome shotgun (WGS) entry which is preliminary data.</text>
</comment>
<accession>A0ABQ9JUC6</accession>
<name>A0ABQ9JUC6_9CUCU</name>
<gene>
    <name evidence="1" type="ORF">NQ317_002128</name>
</gene>
<organism evidence="1 2">
    <name type="scientific">Molorchus minor</name>
    <dbReference type="NCBI Taxonomy" id="1323400"/>
    <lineage>
        <taxon>Eukaryota</taxon>
        <taxon>Metazoa</taxon>
        <taxon>Ecdysozoa</taxon>
        <taxon>Arthropoda</taxon>
        <taxon>Hexapoda</taxon>
        <taxon>Insecta</taxon>
        <taxon>Pterygota</taxon>
        <taxon>Neoptera</taxon>
        <taxon>Endopterygota</taxon>
        <taxon>Coleoptera</taxon>
        <taxon>Polyphaga</taxon>
        <taxon>Cucujiformia</taxon>
        <taxon>Chrysomeloidea</taxon>
        <taxon>Cerambycidae</taxon>
        <taxon>Lamiinae</taxon>
        <taxon>Monochamini</taxon>
        <taxon>Molorchus</taxon>
    </lineage>
</organism>
<proteinExistence type="predicted"/>
<reference evidence="1" key="1">
    <citation type="journal article" date="2023" name="Insect Mol. Biol.">
        <title>Genome sequencing provides insights into the evolution of gene families encoding plant cell wall-degrading enzymes in longhorned beetles.</title>
        <authorList>
            <person name="Shin N.R."/>
            <person name="Okamura Y."/>
            <person name="Kirsch R."/>
            <person name="Pauchet Y."/>
        </authorList>
    </citation>
    <scope>NUCLEOTIDE SEQUENCE</scope>
    <source>
        <strain evidence="1">MMC_N1</strain>
    </source>
</reference>
<protein>
    <submittedName>
        <fullName evidence="1">Uncharacterized protein</fullName>
    </submittedName>
</protein>
<sequence length="110" mass="12911">MEKSFIKADSDNLPTVDTDMEQLKKIHIGTKFFGQQQNYNANKKICQRSTLYELLQSKVFYTFTVIRVSKLDNTACAIKWCNADKRFLSPSHYKEGKQHVRFDVTNKREI</sequence>
<evidence type="ECO:0000313" key="2">
    <source>
        <dbReference type="Proteomes" id="UP001162164"/>
    </source>
</evidence>
<dbReference type="Proteomes" id="UP001162164">
    <property type="component" value="Unassembled WGS sequence"/>
</dbReference>
<evidence type="ECO:0000313" key="1">
    <source>
        <dbReference type="EMBL" id="KAJ8981955.1"/>
    </source>
</evidence>
<keyword evidence="2" id="KW-1185">Reference proteome</keyword>
<dbReference type="EMBL" id="JAPWTJ010000153">
    <property type="protein sequence ID" value="KAJ8981955.1"/>
    <property type="molecule type" value="Genomic_DNA"/>
</dbReference>